<sequence length="110" mass="12381">MTAHKVYSGLESRNDRSIDSSQEGTMEGMTTPPHLRTFAVTGDGVCITQSCHLQGLSENREDGCCNSFSVPKNVHPHEAQSLALSQWQFASWFHKVSYRRRPDLINFNPN</sequence>
<dbReference type="Proteomes" id="UP000324748">
    <property type="component" value="Unassembled WGS sequence"/>
</dbReference>
<protein>
    <submittedName>
        <fullName evidence="2">Uncharacterized protein</fullName>
    </submittedName>
</protein>
<evidence type="ECO:0000256" key="1">
    <source>
        <dbReference type="SAM" id="MobiDB-lite"/>
    </source>
</evidence>
<comment type="caution">
    <text evidence="2">The sequence shown here is derived from an EMBL/GenBank/DDBJ whole genome shotgun (WGS) entry which is preliminary data.</text>
</comment>
<dbReference type="AlphaFoldDB" id="A0A5B0MAM1"/>
<reference evidence="2 3" key="1">
    <citation type="submission" date="2019-05" db="EMBL/GenBank/DDBJ databases">
        <title>Emergence of the Ug99 lineage of the wheat stem rust pathogen through somatic hybridization.</title>
        <authorList>
            <person name="Li F."/>
            <person name="Upadhyaya N.M."/>
            <person name="Sperschneider J."/>
            <person name="Matny O."/>
            <person name="Nguyen-Phuc H."/>
            <person name="Mago R."/>
            <person name="Raley C."/>
            <person name="Miller M.E."/>
            <person name="Silverstein K.A.T."/>
            <person name="Henningsen E."/>
            <person name="Hirsch C.D."/>
            <person name="Visser B."/>
            <person name="Pretorius Z.A."/>
            <person name="Steffenson B.J."/>
            <person name="Schwessinger B."/>
            <person name="Dodds P.N."/>
            <person name="Figueroa M."/>
        </authorList>
    </citation>
    <scope>NUCLEOTIDE SEQUENCE [LARGE SCALE GENOMIC DNA]</scope>
    <source>
        <strain evidence="2">21-0</strain>
    </source>
</reference>
<evidence type="ECO:0000313" key="2">
    <source>
        <dbReference type="EMBL" id="KAA1073356.1"/>
    </source>
</evidence>
<name>A0A5B0MAM1_PUCGR</name>
<keyword evidence="3" id="KW-1185">Reference proteome</keyword>
<gene>
    <name evidence="2" type="ORF">PGT21_009800</name>
</gene>
<organism evidence="2 3">
    <name type="scientific">Puccinia graminis f. sp. tritici</name>
    <dbReference type="NCBI Taxonomy" id="56615"/>
    <lineage>
        <taxon>Eukaryota</taxon>
        <taxon>Fungi</taxon>
        <taxon>Dikarya</taxon>
        <taxon>Basidiomycota</taxon>
        <taxon>Pucciniomycotina</taxon>
        <taxon>Pucciniomycetes</taxon>
        <taxon>Pucciniales</taxon>
        <taxon>Pucciniaceae</taxon>
        <taxon>Puccinia</taxon>
    </lineage>
</organism>
<accession>A0A5B0MAM1</accession>
<evidence type="ECO:0000313" key="3">
    <source>
        <dbReference type="Proteomes" id="UP000324748"/>
    </source>
</evidence>
<feature type="region of interest" description="Disordered" evidence="1">
    <location>
        <begin position="1"/>
        <end position="34"/>
    </location>
</feature>
<proteinExistence type="predicted"/>
<dbReference type="EMBL" id="VSWC01000158">
    <property type="protein sequence ID" value="KAA1073356.1"/>
    <property type="molecule type" value="Genomic_DNA"/>
</dbReference>